<feature type="compositionally biased region" description="Basic and acidic residues" evidence="12">
    <location>
        <begin position="438"/>
        <end position="451"/>
    </location>
</feature>
<dbReference type="GO" id="GO:0008033">
    <property type="term" value="P:tRNA processing"/>
    <property type="evidence" value="ECO:0007669"/>
    <property type="project" value="UniProtKB-KW"/>
</dbReference>
<protein>
    <submittedName>
        <fullName evidence="14">CCA tRNA nucleotidyltransferase</fullName>
    </submittedName>
</protein>
<evidence type="ECO:0000256" key="6">
    <source>
        <dbReference type="ARBA" id="ARBA00022695"/>
    </source>
</evidence>
<keyword evidence="3" id="KW-0820">tRNA-binding</keyword>
<evidence type="ECO:0000259" key="13">
    <source>
        <dbReference type="Pfam" id="PF01743"/>
    </source>
</evidence>
<dbReference type="GO" id="GO:0016779">
    <property type="term" value="F:nucleotidyltransferase activity"/>
    <property type="evidence" value="ECO:0007669"/>
    <property type="project" value="UniProtKB-KW"/>
</dbReference>
<keyword evidence="6" id="KW-0548">Nucleotidyltransferase</keyword>
<evidence type="ECO:0000313" key="14">
    <source>
        <dbReference type="EMBL" id="QNI33741.1"/>
    </source>
</evidence>
<feature type="compositionally biased region" description="Acidic residues" evidence="12">
    <location>
        <begin position="465"/>
        <end position="483"/>
    </location>
</feature>
<evidence type="ECO:0000256" key="10">
    <source>
        <dbReference type="ARBA" id="ARBA00022884"/>
    </source>
</evidence>
<feature type="compositionally biased region" description="Low complexity" evidence="12">
    <location>
        <begin position="529"/>
        <end position="554"/>
    </location>
</feature>
<dbReference type="SUPFAM" id="SSF81301">
    <property type="entry name" value="Nucleotidyltransferase"/>
    <property type="match status" value="1"/>
</dbReference>
<evidence type="ECO:0000256" key="8">
    <source>
        <dbReference type="ARBA" id="ARBA00022741"/>
    </source>
</evidence>
<feature type="compositionally biased region" description="Pro residues" evidence="12">
    <location>
        <begin position="421"/>
        <end position="430"/>
    </location>
</feature>
<evidence type="ECO:0000256" key="12">
    <source>
        <dbReference type="SAM" id="MobiDB-lite"/>
    </source>
</evidence>
<evidence type="ECO:0000256" key="7">
    <source>
        <dbReference type="ARBA" id="ARBA00022723"/>
    </source>
</evidence>
<evidence type="ECO:0000256" key="9">
    <source>
        <dbReference type="ARBA" id="ARBA00022842"/>
    </source>
</evidence>
<dbReference type="InterPro" id="IPR043519">
    <property type="entry name" value="NT_sf"/>
</dbReference>
<evidence type="ECO:0000256" key="5">
    <source>
        <dbReference type="ARBA" id="ARBA00022694"/>
    </source>
</evidence>
<dbReference type="GO" id="GO:0000166">
    <property type="term" value="F:nucleotide binding"/>
    <property type="evidence" value="ECO:0007669"/>
    <property type="project" value="UniProtKB-KW"/>
</dbReference>
<feature type="compositionally biased region" description="Low complexity" evidence="12">
    <location>
        <begin position="509"/>
        <end position="521"/>
    </location>
</feature>
<accession>A0A7G8BMH1</accession>
<dbReference type="InterPro" id="IPR052390">
    <property type="entry name" value="tRNA_nt/polyA_polymerase"/>
</dbReference>
<dbReference type="CDD" id="cd05398">
    <property type="entry name" value="NT_ClassII-CCAase"/>
    <property type="match status" value="1"/>
</dbReference>
<evidence type="ECO:0000256" key="3">
    <source>
        <dbReference type="ARBA" id="ARBA00022555"/>
    </source>
</evidence>
<dbReference type="GO" id="GO:0000049">
    <property type="term" value="F:tRNA binding"/>
    <property type="evidence" value="ECO:0007669"/>
    <property type="project" value="UniProtKB-KW"/>
</dbReference>
<evidence type="ECO:0000256" key="2">
    <source>
        <dbReference type="ARBA" id="ARBA00007265"/>
    </source>
</evidence>
<dbReference type="KEGG" id="adin:H7849_07420"/>
<evidence type="ECO:0000256" key="1">
    <source>
        <dbReference type="ARBA" id="ARBA00001946"/>
    </source>
</evidence>
<evidence type="ECO:0000313" key="15">
    <source>
        <dbReference type="Proteomes" id="UP000515312"/>
    </source>
</evidence>
<dbReference type="Gene3D" id="3.30.460.10">
    <property type="entry name" value="Beta Polymerase, domain 2"/>
    <property type="match status" value="1"/>
</dbReference>
<dbReference type="GO" id="GO:0046872">
    <property type="term" value="F:metal ion binding"/>
    <property type="evidence" value="ECO:0007669"/>
    <property type="project" value="UniProtKB-KW"/>
</dbReference>
<dbReference type="Proteomes" id="UP000515312">
    <property type="component" value="Chromosome"/>
</dbReference>
<keyword evidence="5" id="KW-0819">tRNA processing</keyword>
<keyword evidence="9" id="KW-0460">Magnesium</keyword>
<dbReference type="Pfam" id="PF01743">
    <property type="entry name" value="PolyA_pol"/>
    <property type="match status" value="1"/>
</dbReference>
<reference evidence="14 15" key="1">
    <citation type="submission" date="2020-08" db="EMBL/GenBank/DDBJ databases">
        <title>Edaphobacter telluris sp. nov. and Acidobacterium dinghuensis sp. nov., two acidobacteria isolated from forest soil.</title>
        <authorList>
            <person name="Fu J."/>
            <person name="Qiu L."/>
        </authorList>
    </citation>
    <scope>NUCLEOTIDE SEQUENCE [LARGE SCALE GENOMIC DNA]</scope>
    <source>
        <strain evidence="14">4Y35</strain>
    </source>
</reference>
<keyword evidence="15" id="KW-1185">Reference proteome</keyword>
<organism evidence="14 15">
    <name type="scientific">Alloacidobacterium dinghuense</name>
    <dbReference type="NCBI Taxonomy" id="2763107"/>
    <lineage>
        <taxon>Bacteria</taxon>
        <taxon>Pseudomonadati</taxon>
        <taxon>Acidobacteriota</taxon>
        <taxon>Terriglobia</taxon>
        <taxon>Terriglobales</taxon>
        <taxon>Acidobacteriaceae</taxon>
        <taxon>Alloacidobacterium</taxon>
    </lineage>
</organism>
<proteinExistence type="inferred from homology"/>
<keyword evidence="10 11" id="KW-0694">RNA-binding</keyword>
<dbReference type="InterPro" id="IPR002646">
    <property type="entry name" value="PolA_pol_head_dom"/>
</dbReference>
<sequence>MPDYIYLLEKRLTPAQQKAIQQVRDAARDAGMTVFLTGGAVRDLSTGSSVRDLDFTVQGNATKLKKSLEKAGAKLWGEYEPTRTLFFWFPGSARVEVSSARREEYPKPGKPVYHWAPILEDLRRRDFTANAMAISLNEGSYGLLLDPLNGMADIEARHIRLVSAYGFIEDPSRLLRATRLKARLGWDMDERTQARYENAKGDALIDSIPAHLKGYELEEIGHEEDGLRALKALESEGWMKHIFPAWTSSKVDVHGLEHLRENYYQLLIQGVHPDISAAQMELLTAKMLPKDISALKKSFVRPGFVEQWNHLEAETREFTKVLTGKGATTASATWKLLTSYQPEPILWLAHTGKGAAIQNKFKNFFTVWPEAKQKVPAALMQEMRITPQIERYDELLRELFFNLIDGKLQTDEEMKAFLEPYSPPAPPPPVTIRRSRKKAAEPKIKSEKPSDEDLDEEGMPRIEDMDLEGDDLDEPGDEEEADEGEAKPVAKGKAASATPAKKEAEKKVSTPAKAAAAAPAKIAKKEAAKPAAKAVPAKSAAPVKKAAVAPAHNHAAAHAKPVKKAAVPEKKAAVPAKKPVAKKPAPKPVAKKTAKPTPKPAVKKAAPKAAKPAKKAAKKKR</sequence>
<feature type="compositionally biased region" description="Basic residues" evidence="12">
    <location>
        <begin position="601"/>
        <end position="621"/>
    </location>
</feature>
<gene>
    <name evidence="14" type="ORF">H7849_07420</name>
</gene>
<dbReference type="PANTHER" id="PTHR47788:SF1">
    <property type="entry name" value="A-ADDING TRNA NUCLEOTIDYLTRANSFERASE"/>
    <property type="match status" value="1"/>
</dbReference>
<dbReference type="Gene3D" id="1.10.3090.10">
    <property type="entry name" value="cca-adding enzyme, domain 2"/>
    <property type="match status" value="1"/>
</dbReference>
<dbReference type="PANTHER" id="PTHR47788">
    <property type="entry name" value="POLYA POLYMERASE"/>
    <property type="match status" value="1"/>
</dbReference>
<comment type="similarity">
    <text evidence="2 11">Belongs to the tRNA nucleotidyltransferase/poly(A) polymerase family.</text>
</comment>
<evidence type="ECO:0000256" key="11">
    <source>
        <dbReference type="RuleBase" id="RU003953"/>
    </source>
</evidence>
<dbReference type="AlphaFoldDB" id="A0A7G8BMH1"/>
<keyword evidence="7" id="KW-0479">Metal-binding</keyword>
<feature type="region of interest" description="Disordered" evidence="12">
    <location>
        <begin position="418"/>
        <end position="621"/>
    </location>
</feature>
<dbReference type="EMBL" id="CP060394">
    <property type="protein sequence ID" value="QNI33741.1"/>
    <property type="molecule type" value="Genomic_DNA"/>
</dbReference>
<name>A0A7G8BMH1_9BACT</name>
<keyword evidence="4 11" id="KW-0808">Transferase</keyword>
<feature type="compositionally biased region" description="Basic residues" evidence="12">
    <location>
        <begin position="579"/>
        <end position="594"/>
    </location>
</feature>
<dbReference type="SUPFAM" id="SSF81891">
    <property type="entry name" value="Poly A polymerase C-terminal region-like"/>
    <property type="match status" value="1"/>
</dbReference>
<keyword evidence="8" id="KW-0547">Nucleotide-binding</keyword>
<evidence type="ECO:0000256" key="4">
    <source>
        <dbReference type="ARBA" id="ARBA00022679"/>
    </source>
</evidence>
<dbReference type="RefSeq" id="WP_186745358.1">
    <property type="nucleotide sequence ID" value="NZ_CP060394.1"/>
</dbReference>
<feature type="domain" description="Poly A polymerase head" evidence="13">
    <location>
        <begin position="35"/>
        <end position="160"/>
    </location>
</feature>
<comment type="cofactor">
    <cofactor evidence="1">
        <name>Mg(2+)</name>
        <dbReference type="ChEBI" id="CHEBI:18420"/>
    </cofactor>
</comment>